<dbReference type="InterPro" id="IPR036188">
    <property type="entry name" value="FAD/NAD-bd_sf"/>
</dbReference>
<dbReference type="GO" id="GO:0043799">
    <property type="term" value="F:glycine oxidase activity"/>
    <property type="evidence" value="ECO:0007669"/>
    <property type="project" value="UniProtKB-EC"/>
</dbReference>
<evidence type="ECO:0000256" key="4">
    <source>
        <dbReference type="ARBA" id="ARBA00049872"/>
    </source>
</evidence>
<dbReference type="SUPFAM" id="SSF51905">
    <property type="entry name" value="FAD/NAD(P)-binding domain"/>
    <property type="match status" value="1"/>
</dbReference>
<dbReference type="Gene3D" id="3.50.50.60">
    <property type="entry name" value="FAD/NAD(P)-binding domain"/>
    <property type="match status" value="1"/>
</dbReference>
<dbReference type="PANTHER" id="PTHR13847">
    <property type="entry name" value="SARCOSINE DEHYDROGENASE-RELATED"/>
    <property type="match status" value="1"/>
</dbReference>
<dbReference type="AlphaFoldDB" id="A0A7K3MAC2"/>
<gene>
    <name evidence="7" type="primary">thiO</name>
    <name evidence="7" type="ORF">F7O44_24000</name>
</gene>
<name>A0A7K3MAC2_9ACTN</name>
<dbReference type="InterPro" id="IPR012727">
    <property type="entry name" value="Gly_oxidase_ThiO"/>
</dbReference>
<organism evidence="7 8">
    <name type="scientific">Phytoactinopolyspora mesophila</name>
    <dbReference type="NCBI Taxonomy" id="2650750"/>
    <lineage>
        <taxon>Bacteria</taxon>
        <taxon>Bacillati</taxon>
        <taxon>Actinomycetota</taxon>
        <taxon>Actinomycetes</taxon>
        <taxon>Jiangellales</taxon>
        <taxon>Jiangellaceae</taxon>
        <taxon>Phytoactinopolyspora</taxon>
    </lineage>
</organism>
<evidence type="ECO:0000313" key="8">
    <source>
        <dbReference type="Proteomes" id="UP000460435"/>
    </source>
</evidence>
<dbReference type="SUPFAM" id="SSF54373">
    <property type="entry name" value="FAD-linked reductases, C-terminal domain"/>
    <property type="match status" value="1"/>
</dbReference>
<dbReference type="NCBIfam" id="TIGR02352">
    <property type="entry name" value="thiamin_ThiO"/>
    <property type="match status" value="1"/>
</dbReference>
<dbReference type="PANTHER" id="PTHR13847:SF289">
    <property type="entry name" value="GLYCINE OXIDASE"/>
    <property type="match status" value="1"/>
</dbReference>
<dbReference type="UniPathway" id="UPA00060"/>
<accession>A0A7K3MAC2</accession>
<dbReference type="GO" id="GO:0005737">
    <property type="term" value="C:cytoplasm"/>
    <property type="evidence" value="ECO:0007669"/>
    <property type="project" value="TreeGrafter"/>
</dbReference>
<comment type="caution">
    <text evidence="7">The sequence shown here is derived from an EMBL/GenBank/DDBJ whole genome shotgun (WGS) entry which is preliminary data.</text>
</comment>
<dbReference type="GO" id="GO:0050660">
    <property type="term" value="F:flavin adenine dinucleotide binding"/>
    <property type="evidence" value="ECO:0007669"/>
    <property type="project" value="InterPro"/>
</dbReference>
<dbReference type="GO" id="GO:0009229">
    <property type="term" value="P:thiamine diphosphate biosynthetic process"/>
    <property type="evidence" value="ECO:0007669"/>
    <property type="project" value="UniProtKB-UniPathway"/>
</dbReference>
<comment type="pathway">
    <text evidence="1">Cofactor biosynthesis; thiamine diphosphate biosynthesis.</text>
</comment>
<dbReference type="Proteomes" id="UP000460435">
    <property type="component" value="Unassembled WGS sequence"/>
</dbReference>
<evidence type="ECO:0000256" key="5">
    <source>
        <dbReference type="ARBA" id="ARBA00050018"/>
    </source>
</evidence>
<dbReference type="EC" id="1.4.3.19" evidence="5"/>
<evidence type="ECO:0000259" key="6">
    <source>
        <dbReference type="Pfam" id="PF01266"/>
    </source>
</evidence>
<dbReference type="Pfam" id="PF01266">
    <property type="entry name" value="DAO"/>
    <property type="match status" value="1"/>
</dbReference>
<evidence type="ECO:0000256" key="2">
    <source>
        <dbReference type="ARBA" id="ARBA00022977"/>
    </source>
</evidence>
<dbReference type="InterPro" id="IPR006076">
    <property type="entry name" value="FAD-dep_OxRdtase"/>
</dbReference>
<keyword evidence="3 7" id="KW-0560">Oxidoreductase</keyword>
<evidence type="ECO:0000256" key="3">
    <source>
        <dbReference type="ARBA" id="ARBA00023002"/>
    </source>
</evidence>
<protein>
    <recommendedName>
        <fullName evidence="5">glycine oxidase</fullName>
        <ecNumber evidence="5">1.4.3.19</ecNumber>
    </recommendedName>
</protein>
<proteinExistence type="predicted"/>
<dbReference type="EMBL" id="WLZY01000010">
    <property type="protein sequence ID" value="NDL60140.1"/>
    <property type="molecule type" value="Genomic_DNA"/>
</dbReference>
<feature type="domain" description="FAD dependent oxidoreductase" evidence="6">
    <location>
        <begin position="8"/>
        <end position="377"/>
    </location>
</feature>
<sequence length="407" mass="43047">MNEGDAADVLVVGCGIIGASIAWQLACHGLRVRCVDPAPGSGATYAAAGMLAAVTETTFGEHHLMRLNVRSAALWPGFAAELEAETGRSPGLRRTGTLTVAFDGGDRQQLNRLRDLQHQWGLDAQTITPDEARRKEPSLGPRIAGAVWAPGDHQVNPRAVQKGLLAALSTRGVDIVHRRVVRLMTDNQHDDADAGTVTGVVDDSGQAHHGGLVVLAAGWNSRQLIPTAGFLPHAGRVQPEPPAPATRPVKGQVVRLDSSNEPAFRLTRVVRGFVQARQVYLVPRDDGEIIIGATSEEQPDDRVVTAGGVFSLLRDARALVPGIDELPITELTARARPGSPDNVPLIGESGVDGLILATGHYRNGILLAPLTAGAVTSRVLEGTFPDSVAAANPSRFTHTHDHEHSAV</sequence>
<comment type="catalytic activity">
    <reaction evidence="4">
        <text>glycine + O2 + H2O = glyoxylate + H2O2 + NH4(+)</text>
        <dbReference type="Rhea" id="RHEA:11532"/>
        <dbReference type="ChEBI" id="CHEBI:15377"/>
        <dbReference type="ChEBI" id="CHEBI:15379"/>
        <dbReference type="ChEBI" id="CHEBI:16240"/>
        <dbReference type="ChEBI" id="CHEBI:28938"/>
        <dbReference type="ChEBI" id="CHEBI:36655"/>
        <dbReference type="ChEBI" id="CHEBI:57305"/>
        <dbReference type="EC" id="1.4.3.19"/>
    </reaction>
</comment>
<dbReference type="Gene3D" id="3.30.9.10">
    <property type="entry name" value="D-Amino Acid Oxidase, subunit A, domain 2"/>
    <property type="match status" value="1"/>
</dbReference>
<evidence type="ECO:0000256" key="1">
    <source>
        <dbReference type="ARBA" id="ARBA00004948"/>
    </source>
</evidence>
<reference evidence="7 8" key="1">
    <citation type="submission" date="2019-11" db="EMBL/GenBank/DDBJ databases">
        <authorList>
            <person name="Li X.-J."/>
            <person name="Feng X.-M."/>
        </authorList>
    </citation>
    <scope>NUCLEOTIDE SEQUENCE [LARGE SCALE GENOMIC DNA]</scope>
    <source>
        <strain evidence="7 8">XMNu-373</strain>
    </source>
</reference>
<keyword evidence="8" id="KW-1185">Reference proteome</keyword>
<evidence type="ECO:0000313" key="7">
    <source>
        <dbReference type="EMBL" id="NDL60140.1"/>
    </source>
</evidence>
<dbReference type="GO" id="GO:0009228">
    <property type="term" value="P:thiamine biosynthetic process"/>
    <property type="evidence" value="ECO:0007669"/>
    <property type="project" value="UniProtKB-KW"/>
</dbReference>
<keyword evidence="2" id="KW-0784">Thiamine biosynthesis</keyword>